<protein>
    <submittedName>
        <fullName evidence="1">Uncharacterized protein</fullName>
    </submittedName>
</protein>
<keyword evidence="2" id="KW-1185">Reference proteome</keyword>
<dbReference type="Proteomes" id="UP000199072">
    <property type="component" value="Unassembled WGS sequence"/>
</dbReference>
<accession>A0A1G7P4X7</accession>
<evidence type="ECO:0000313" key="1">
    <source>
        <dbReference type="EMBL" id="SDF81355.1"/>
    </source>
</evidence>
<sequence length="274" mass="31454">MTEPITIEQYHEAYYQIRQYEFQQMPPGRSLIRLLYVVDVPPSLRHGIEGLLSYCISKKIIPFPSVRDVSDVYFTAYFAPEDLDTAYSWWGRSLGTKSVDTLARAFKKSNCIFGQTIATPLPMPGLIREYQRRDQESALPALPTDMQRFYLSQQPLEPDKLEIRATPSIISQGQYEEAINRYHEYHAQGKGEGRPILALLRDVDAPMRLYNGVQGILQHYIREKLIPYSYSGDVTDVFFAAYFTGEDLLGLRNFGVKALLEFKKIMAQNGCPFK</sequence>
<dbReference type="EMBL" id="FNAI01000035">
    <property type="protein sequence ID" value="SDF81355.1"/>
    <property type="molecule type" value="Genomic_DNA"/>
</dbReference>
<dbReference type="RefSeq" id="WP_091157860.1">
    <property type="nucleotide sequence ID" value="NZ_FNAI01000035.1"/>
</dbReference>
<reference evidence="1 2" key="1">
    <citation type="submission" date="2016-10" db="EMBL/GenBank/DDBJ databases">
        <authorList>
            <person name="de Groot N.N."/>
        </authorList>
    </citation>
    <scope>NUCLEOTIDE SEQUENCE [LARGE SCALE GENOMIC DNA]</scope>
    <source>
        <strain evidence="1 2">47C3B</strain>
    </source>
</reference>
<name>A0A1G7P4X7_9SPHI</name>
<proteinExistence type="predicted"/>
<gene>
    <name evidence="1" type="ORF">SAMN05216464_1351</name>
</gene>
<evidence type="ECO:0000313" key="2">
    <source>
        <dbReference type="Proteomes" id="UP000199072"/>
    </source>
</evidence>
<organism evidence="1 2">
    <name type="scientific">Mucilaginibacter pineti</name>
    <dbReference type="NCBI Taxonomy" id="1391627"/>
    <lineage>
        <taxon>Bacteria</taxon>
        <taxon>Pseudomonadati</taxon>
        <taxon>Bacteroidota</taxon>
        <taxon>Sphingobacteriia</taxon>
        <taxon>Sphingobacteriales</taxon>
        <taxon>Sphingobacteriaceae</taxon>
        <taxon>Mucilaginibacter</taxon>
    </lineage>
</organism>
<dbReference type="AlphaFoldDB" id="A0A1G7P4X7"/>